<proteinExistence type="predicted"/>
<evidence type="ECO:0000313" key="3">
    <source>
        <dbReference type="Proteomes" id="UP001153269"/>
    </source>
</evidence>
<name>A0A9N7UYM2_PLEPL</name>
<gene>
    <name evidence="2" type="ORF">PLEPLA_LOCUS29745</name>
</gene>
<dbReference type="AlphaFoldDB" id="A0A9N7UYM2"/>
<accession>A0A9N7UYM2</accession>
<sequence>MQKGLTVAAHPRTMRQYPGLGVRDNSHGLATKQSPALPQQSEGTAVKTYTRRTGRAPVKYLCFSGGGCGLWAPGGGWDELSFLCPRLELHRWLTLSSSRLNPADSRPSGTECPGTFLSPSPGWRKRRQRLLAVC</sequence>
<feature type="region of interest" description="Disordered" evidence="1">
    <location>
        <begin position="26"/>
        <end position="46"/>
    </location>
</feature>
<evidence type="ECO:0000313" key="2">
    <source>
        <dbReference type="EMBL" id="CAB1442037.1"/>
    </source>
</evidence>
<protein>
    <submittedName>
        <fullName evidence="2">Uncharacterized protein</fullName>
    </submittedName>
</protein>
<organism evidence="2 3">
    <name type="scientific">Pleuronectes platessa</name>
    <name type="common">European plaice</name>
    <dbReference type="NCBI Taxonomy" id="8262"/>
    <lineage>
        <taxon>Eukaryota</taxon>
        <taxon>Metazoa</taxon>
        <taxon>Chordata</taxon>
        <taxon>Craniata</taxon>
        <taxon>Vertebrata</taxon>
        <taxon>Euteleostomi</taxon>
        <taxon>Actinopterygii</taxon>
        <taxon>Neopterygii</taxon>
        <taxon>Teleostei</taxon>
        <taxon>Neoteleostei</taxon>
        <taxon>Acanthomorphata</taxon>
        <taxon>Carangaria</taxon>
        <taxon>Pleuronectiformes</taxon>
        <taxon>Pleuronectoidei</taxon>
        <taxon>Pleuronectidae</taxon>
        <taxon>Pleuronectes</taxon>
    </lineage>
</organism>
<dbReference type="EMBL" id="CADEAL010002768">
    <property type="protein sequence ID" value="CAB1442037.1"/>
    <property type="molecule type" value="Genomic_DNA"/>
</dbReference>
<keyword evidence="3" id="KW-1185">Reference proteome</keyword>
<evidence type="ECO:0000256" key="1">
    <source>
        <dbReference type="SAM" id="MobiDB-lite"/>
    </source>
</evidence>
<comment type="caution">
    <text evidence="2">The sequence shown here is derived from an EMBL/GenBank/DDBJ whole genome shotgun (WGS) entry which is preliminary data.</text>
</comment>
<reference evidence="2" key="1">
    <citation type="submission" date="2020-03" db="EMBL/GenBank/DDBJ databases">
        <authorList>
            <person name="Weist P."/>
        </authorList>
    </citation>
    <scope>NUCLEOTIDE SEQUENCE</scope>
</reference>
<feature type="compositionally biased region" description="Polar residues" evidence="1">
    <location>
        <begin position="31"/>
        <end position="43"/>
    </location>
</feature>
<dbReference type="Proteomes" id="UP001153269">
    <property type="component" value="Unassembled WGS sequence"/>
</dbReference>